<keyword evidence="2" id="KW-1003">Cell membrane</keyword>
<dbReference type="OrthoDB" id="9804361at2"/>
<evidence type="ECO:0000256" key="2">
    <source>
        <dbReference type="ARBA" id="ARBA00022475"/>
    </source>
</evidence>
<sequence length="349" mass="36654">MAETATPPQTRPETRSETRHGPAAWREPLVSLALLALLAGCAIWADAAGEPYYVNLASRIAILAMAGAGLNLALGFGGMVSFGHAAFFGLGGYAAGIAAHHAMNYEPVFAWPFVIEASDQMPAIWLAGMVMAGLAGLVFGALSLRTSGVYFIMITLAFAQMIYYFAVSWPAYGGEDGLSIYVRNSFPGLDSYDPLSFFALAFAGLLATMGITRVLMSSRFGAALSMARLNETRLATAGIRPFPIRLTAFGVSAVLTGWAGALYADLNGFVSPAMMSWHMSGELIVFCILGGVGRLAGPVAGAAAWVLLETFLGGATERWPFFLGLALLAVVLFFRGGIVGALAGKPRDG</sequence>
<feature type="region of interest" description="Disordered" evidence="6">
    <location>
        <begin position="1"/>
        <end position="21"/>
    </location>
</feature>
<dbReference type="RefSeq" id="WP_092857139.1">
    <property type="nucleotide sequence ID" value="NZ_FOQH01000001.1"/>
</dbReference>
<dbReference type="InterPro" id="IPR001851">
    <property type="entry name" value="ABC_transp_permease"/>
</dbReference>
<feature type="transmembrane region" description="Helical" evidence="7">
    <location>
        <begin position="242"/>
        <end position="263"/>
    </location>
</feature>
<feature type="transmembrane region" description="Helical" evidence="7">
    <location>
        <begin position="283"/>
        <end position="308"/>
    </location>
</feature>
<protein>
    <submittedName>
        <fullName evidence="8">Amino acid/amide ABC transporter membrane protein 2, HAAT family</fullName>
    </submittedName>
</protein>
<dbReference type="STRING" id="1114924.SAMN05216258_101320"/>
<feature type="transmembrane region" description="Helical" evidence="7">
    <location>
        <begin position="53"/>
        <end position="73"/>
    </location>
</feature>
<keyword evidence="9" id="KW-1185">Reference proteome</keyword>
<gene>
    <name evidence="8" type="ORF">SAMN05216258_101320</name>
</gene>
<evidence type="ECO:0000313" key="9">
    <source>
        <dbReference type="Proteomes" id="UP000199377"/>
    </source>
</evidence>
<proteinExistence type="predicted"/>
<evidence type="ECO:0000313" key="8">
    <source>
        <dbReference type="EMBL" id="SFH65354.1"/>
    </source>
</evidence>
<dbReference type="GO" id="GO:0015658">
    <property type="term" value="F:branched-chain amino acid transmembrane transporter activity"/>
    <property type="evidence" value="ECO:0007669"/>
    <property type="project" value="InterPro"/>
</dbReference>
<feature type="transmembrane region" description="Helical" evidence="7">
    <location>
        <begin position="29"/>
        <end position="47"/>
    </location>
</feature>
<feature type="transmembrane region" description="Helical" evidence="7">
    <location>
        <begin position="149"/>
        <end position="166"/>
    </location>
</feature>
<feature type="transmembrane region" description="Helical" evidence="7">
    <location>
        <begin position="195"/>
        <end position="216"/>
    </location>
</feature>
<evidence type="ECO:0000256" key="5">
    <source>
        <dbReference type="ARBA" id="ARBA00023136"/>
    </source>
</evidence>
<name>A0A1I3BSR9_9RHOB</name>
<feature type="transmembrane region" description="Helical" evidence="7">
    <location>
        <begin position="320"/>
        <end position="343"/>
    </location>
</feature>
<dbReference type="PANTHER" id="PTHR30482">
    <property type="entry name" value="HIGH-AFFINITY BRANCHED-CHAIN AMINO ACID TRANSPORT SYSTEM PERMEASE"/>
    <property type="match status" value="1"/>
</dbReference>
<dbReference type="PANTHER" id="PTHR30482:SF17">
    <property type="entry name" value="ABC TRANSPORTER ATP-BINDING PROTEIN"/>
    <property type="match status" value="1"/>
</dbReference>
<dbReference type="GO" id="GO:0005886">
    <property type="term" value="C:plasma membrane"/>
    <property type="evidence" value="ECO:0007669"/>
    <property type="project" value="UniProtKB-SubCell"/>
</dbReference>
<accession>A0A1I3BSR9</accession>
<evidence type="ECO:0000256" key="1">
    <source>
        <dbReference type="ARBA" id="ARBA00004651"/>
    </source>
</evidence>
<feature type="transmembrane region" description="Helical" evidence="7">
    <location>
        <begin position="123"/>
        <end position="142"/>
    </location>
</feature>
<evidence type="ECO:0000256" key="4">
    <source>
        <dbReference type="ARBA" id="ARBA00022989"/>
    </source>
</evidence>
<dbReference type="CDD" id="cd06581">
    <property type="entry name" value="TM_PBP1_LivM_like"/>
    <property type="match status" value="1"/>
</dbReference>
<dbReference type="EMBL" id="FOQH01000001">
    <property type="protein sequence ID" value="SFH65354.1"/>
    <property type="molecule type" value="Genomic_DNA"/>
</dbReference>
<feature type="transmembrane region" description="Helical" evidence="7">
    <location>
        <begin position="85"/>
        <end position="103"/>
    </location>
</feature>
<dbReference type="Proteomes" id="UP000199377">
    <property type="component" value="Unassembled WGS sequence"/>
</dbReference>
<keyword evidence="5 7" id="KW-0472">Membrane</keyword>
<reference evidence="8 9" key="1">
    <citation type="submission" date="2016-10" db="EMBL/GenBank/DDBJ databases">
        <authorList>
            <person name="de Groot N.N."/>
        </authorList>
    </citation>
    <scope>NUCLEOTIDE SEQUENCE [LARGE SCALE GENOMIC DNA]</scope>
    <source>
        <strain evidence="8 9">CGMCC 1.11030</strain>
    </source>
</reference>
<organism evidence="8 9">
    <name type="scientific">Albimonas pacifica</name>
    <dbReference type="NCBI Taxonomy" id="1114924"/>
    <lineage>
        <taxon>Bacteria</taxon>
        <taxon>Pseudomonadati</taxon>
        <taxon>Pseudomonadota</taxon>
        <taxon>Alphaproteobacteria</taxon>
        <taxon>Rhodobacterales</taxon>
        <taxon>Paracoccaceae</taxon>
        <taxon>Albimonas</taxon>
    </lineage>
</organism>
<evidence type="ECO:0000256" key="6">
    <source>
        <dbReference type="SAM" id="MobiDB-lite"/>
    </source>
</evidence>
<comment type="subcellular location">
    <subcellularLocation>
        <location evidence="1">Cell membrane</location>
        <topology evidence="1">Multi-pass membrane protein</topology>
    </subcellularLocation>
</comment>
<evidence type="ECO:0000256" key="7">
    <source>
        <dbReference type="SAM" id="Phobius"/>
    </source>
</evidence>
<keyword evidence="3 7" id="KW-0812">Transmembrane</keyword>
<keyword evidence="4 7" id="KW-1133">Transmembrane helix</keyword>
<dbReference type="AlphaFoldDB" id="A0A1I3BSR9"/>
<dbReference type="InterPro" id="IPR043428">
    <property type="entry name" value="LivM-like"/>
</dbReference>
<evidence type="ECO:0000256" key="3">
    <source>
        <dbReference type="ARBA" id="ARBA00022692"/>
    </source>
</evidence>
<dbReference type="Pfam" id="PF02653">
    <property type="entry name" value="BPD_transp_2"/>
    <property type="match status" value="1"/>
</dbReference>